<dbReference type="GO" id="GO:0016301">
    <property type="term" value="F:kinase activity"/>
    <property type="evidence" value="ECO:0007669"/>
    <property type="project" value="InterPro"/>
</dbReference>
<dbReference type="AlphaFoldDB" id="A0A7S1F4C9"/>
<dbReference type="SUPFAM" id="SSF52540">
    <property type="entry name" value="P-loop containing nucleoside triphosphate hydrolases"/>
    <property type="match status" value="1"/>
</dbReference>
<dbReference type="PROSITE" id="PS50222">
    <property type="entry name" value="EF_HAND_2"/>
    <property type="match status" value="1"/>
</dbReference>
<gene>
    <name evidence="4" type="ORF">NSCI0253_LOCUS16718</name>
</gene>
<reference evidence="4" key="1">
    <citation type="submission" date="2021-01" db="EMBL/GenBank/DDBJ databases">
        <authorList>
            <person name="Corre E."/>
            <person name="Pelletier E."/>
            <person name="Niang G."/>
            <person name="Scheremetjew M."/>
            <person name="Finn R."/>
            <person name="Kale V."/>
            <person name="Holt S."/>
            <person name="Cochrane G."/>
            <person name="Meng A."/>
            <person name="Brown T."/>
            <person name="Cohen L."/>
        </authorList>
    </citation>
    <scope>NUCLEOTIDE SEQUENCE</scope>
</reference>
<dbReference type="GO" id="GO:0005524">
    <property type="term" value="F:ATP binding"/>
    <property type="evidence" value="ECO:0007669"/>
    <property type="project" value="UniProtKB-KW"/>
</dbReference>
<evidence type="ECO:0000259" key="3">
    <source>
        <dbReference type="PROSITE" id="PS50222"/>
    </source>
</evidence>
<keyword evidence="1" id="KW-0547">Nucleotide-binding</keyword>
<accession>A0A7S1F4C9</accession>
<evidence type="ECO:0000256" key="1">
    <source>
        <dbReference type="ARBA" id="ARBA00022741"/>
    </source>
</evidence>
<dbReference type="Gene3D" id="3.40.50.300">
    <property type="entry name" value="P-loop containing nucleotide triphosphate hydrolases"/>
    <property type="match status" value="1"/>
</dbReference>
<evidence type="ECO:0000313" key="4">
    <source>
        <dbReference type="EMBL" id="CAD8842370.1"/>
    </source>
</evidence>
<keyword evidence="2" id="KW-0067">ATP-binding</keyword>
<dbReference type="GO" id="GO:0005509">
    <property type="term" value="F:calcium ion binding"/>
    <property type="evidence" value="ECO:0007669"/>
    <property type="project" value="InterPro"/>
</dbReference>
<dbReference type="InterPro" id="IPR027417">
    <property type="entry name" value="P-loop_NTPase"/>
</dbReference>
<dbReference type="InterPro" id="IPR010488">
    <property type="entry name" value="Zeta_toxin_domain"/>
</dbReference>
<dbReference type="EMBL" id="HBFQ01023765">
    <property type="protein sequence ID" value="CAD8842370.1"/>
    <property type="molecule type" value="Transcribed_RNA"/>
</dbReference>
<sequence>MDHERVRAVLDSFRGSDEPLTEPILRHVLHSLEPETWSESRVRALFNAADVTRSGVLEAEQFVPWLFSEGHAWCESRSFAAVYDTCMGEVEVTLSNYEAELAEISWTRSPGFACLFCVTTCRLHVHELGTGVAAVGREIGRFSPLTLTIEWYHCAPFGLQTWTYARKVPGHSILVSLKEDRAVVNALDGLDFTVGAFRSMTEVERRWSFESCHVVGVAHAPARDIPKAVVVVAPSAGGKTTVAKALAPSFGIEWDRVVMADGAVIREGHEQYAKVCANGKANNGLWSRAWPAAKTLVQSMKKEVIEAAIANRQDLVLSDTGQEVKSLKALMGHLREAGFVVCLLGVYANAQEIFDRGVKREVADGKRYNRNFKKIQATFDSFIPAIQSTDGPFKLVLNQQGHQPVVMLEGTGTLGDPLSAALHHQLELLWSQCST</sequence>
<protein>
    <recommendedName>
        <fullName evidence="3">EF-hand domain-containing protein</fullName>
    </recommendedName>
</protein>
<evidence type="ECO:0000256" key="2">
    <source>
        <dbReference type="ARBA" id="ARBA00022840"/>
    </source>
</evidence>
<name>A0A7S1F4C9_NOCSC</name>
<dbReference type="Pfam" id="PF06414">
    <property type="entry name" value="Zeta_toxin"/>
    <property type="match status" value="1"/>
</dbReference>
<feature type="domain" description="EF-hand" evidence="3">
    <location>
        <begin position="37"/>
        <end position="72"/>
    </location>
</feature>
<dbReference type="InterPro" id="IPR002048">
    <property type="entry name" value="EF_hand_dom"/>
</dbReference>
<organism evidence="4">
    <name type="scientific">Noctiluca scintillans</name>
    <name type="common">Sea sparkle</name>
    <name type="synonym">Red tide dinoflagellate</name>
    <dbReference type="NCBI Taxonomy" id="2966"/>
    <lineage>
        <taxon>Eukaryota</taxon>
        <taxon>Sar</taxon>
        <taxon>Alveolata</taxon>
        <taxon>Dinophyceae</taxon>
        <taxon>Noctilucales</taxon>
        <taxon>Noctilucaceae</taxon>
        <taxon>Noctiluca</taxon>
    </lineage>
</organism>
<proteinExistence type="predicted"/>